<evidence type="ECO:0000256" key="9">
    <source>
        <dbReference type="PROSITE-ProRule" id="PRU01373"/>
    </source>
</evidence>
<comment type="pathway">
    <text evidence="1 9">Cell wall biogenesis; peptidoglycan biosynthesis.</text>
</comment>
<evidence type="ECO:0000256" key="1">
    <source>
        <dbReference type="ARBA" id="ARBA00004752"/>
    </source>
</evidence>
<keyword evidence="13" id="KW-1185">Reference proteome</keyword>
<sequence length="200" mass="22181">MTLTRRLFLASLAAAATTPAFAQEAAVDLSQEPFPVKDEENKIEYKFRRKEVDFDTTEAPGTIVVDPKKRFLFLVLGNGKAIRYGAAVGKQGRTWSGSATIGRMEKWPTWTPTPEHIAEFPKLVKWQNGGMPGGPENPMGARALYLYQGDVDTIYRIHGSHDPSLIGRKKTAGCVSLLNVDIIDLYNRVQLGTKVVVLEY</sequence>
<organism evidence="12 13">
    <name type="scientific">Aestuariivirga litoralis</name>
    <dbReference type="NCBI Taxonomy" id="2650924"/>
    <lineage>
        <taxon>Bacteria</taxon>
        <taxon>Pseudomonadati</taxon>
        <taxon>Pseudomonadota</taxon>
        <taxon>Alphaproteobacteria</taxon>
        <taxon>Hyphomicrobiales</taxon>
        <taxon>Aestuariivirgaceae</taxon>
        <taxon>Aestuariivirga</taxon>
    </lineage>
</organism>
<dbReference type="RefSeq" id="WP_111199402.1">
    <property type="nucleotide sequence ID" value="NZ_QKVK01000007.1"/>
</dbReference>
<dbReference type="PANTHER" id="PTHR30582:SF24">
    <property type="entry name" value="L,D-TRANSPEPTIDASE ERFK_SRFK-RELATED"/>
    <property type="match status" value="1"/>
</dbReference>
<evidence type="ECO:0000259" key="11">
    <source>
        <dbReference type="PROSITE" id="PS52029"/>
    </source>
</evidence>
<evidence type="ECO:0000256" key="6">
    <source>
        <dbReference type="ARBA" id="ARBA00022960"/>
    </source>
</evidence>
<dbReference type="GO" id="GO:0018104">
    <property type="term" value="P:peptidoglycan-protein cross-linking"/>
    <property type="evidence" value="ECO:0007669"/>
    <property type="project" value="TreeGrafter"/>
</dbReference>
<feature type="active site" description="Proton donor/acceptor" evidence="9">
    <location>
        <position position="158"/>
    </location>
</feature>
<evidence type="ECO:0000256" key="2">
    <source>
        <dbReference type="ARBA" id="ARBA00005992"/>
    </source>
</evidence>
<evidence type="ECO:0000256" key="10">
    <source>
        <dbReference type="SAM" id="SignalP"/>
    </source>
</evidence>
<feature type="chain" id="PRO_5016055751" evidence="10">
    <location>
        <begin position="23"/>
        <end position="200"/>
    </location>
</feature>
<evidence type="ECO:0000256" key="8">
    <source>
        <dbReference type="ARBA" id="ARBA00023316"/>
    </source>
</evidence>
<keyword evidence="10" id="KW-0732">Signal</keyword>
<dbReference type="CDD" id="cd16913">
    <property type="entry name" value="YkuD_like"/>
    <property type="match status" value="1"/>
</dbReference>
<dbReference type="InterPro" id="IPR038063">
    <property type="entry name" value="Transpep_catalytic_dom"/>
</dbReference>
<reference evidence="13" key="1">
    <citation type="submission" date="2018-06" db="EMBL/GenBank/DDBJ databases">
        <title>Aestuariibacter litoralis strain KCTC 52945T.</title>
        <authorList>
            <person name="Li X."/>
            <person name="Salam N."/>
            <person name="Li J.-L."/>
            <person name="Chen Y.-M."/>
            <person name="Yang Z.-W."/>
            <person name="Zhang L.-Y."/>
            <person name="Han M.-X."/>
            <person name="Xiao M."/>
            <person name="Li W.-J."/>
        </authorList>
    </citation>
    <scope>NUCLEOTIDE SEQUENCE [LARGE SCALE GENOMIC DNA]</scope>
    <source>
        <strain evidence="13">KCTC 52945</strain>
    </source>
</reference>
<dbReference type="InterPro" id="IPR005490">
    <property type="entry name" value="LD_TPept_cat_dom"/>
</dbReference>
<comment type="caution">
    <text evidence="12">The sequence shown here is derived from an EMBL/GenBank/DDBJ whole genome shotgun (WGS) entry which is preliminary data.</text>
</comment>
<dbReference type="Proteomes" id="UP000248795">
    <property type="component" value="Unassembled WGS sequence"/>
</dbReference>
<dbReference type="InterPro" id="IPR050979">
    <property type="entry name" value="LD-transpeptidase"/>
</dbReference>
<keyword evidence="7 9" id="KW-0573">Peptidoglycan synthesis</keyword>
<dbReference type="SUPFAM" id="SSF141523">
    <property type="entry name" value="L,D-transpeptidase catalytic domain-like"/>
    <property type="match status" value="1"/>
</dbReference>
<feature type="domain" description="L,D-TPase catalytic" evidence="11">
    <location>
        <begin position="61"/>
        <end position="198"/>
    </location>
</feature>
<dbReference type="PANTHER" id="PTHR30582">
    <property type="entry name" value="L,D-TRANSPEPTIDASE"/>
    <property type="match status" value="1"/>
</dbReference>
<evidence type="ECO:0000313" key="12">
    <source>
        <dbReference type="EMBL" id="PZF76018.1"/>
    </source>
</evidence>
<dbReference type="UniPathway" id="UPA00219"/>
<dbReference type="FunFam" id="2.40.440.10:FF:000002">
    <property type="entry name" value="L,D-transpeptidase ErfK/SrfK"/>
    <property type="match status" value="1"/>
</dbReference>
<evidence type="ECO:0000313" key="13">
    <source>
        <dbReference type="Proteomes" id="UP000248795"/>
    </source>
</evidence>
<dbReference type="GO" id="GO:0005576">
    <property type="term" value="C:extracellular region"/>
    <property type="evidence" value="ECO:0007669"/>
    <property type="project" value="TreeGrafter"/>
</dbReference>
<feature type="active site" description="Nucleophile" evidence="9">
    <location>
        <position position="174"/>
    </location>
</feature>
<keyword evidence="4" id="KW-0808">Transferase</keyword>
<keyword evidence="6 9" id="KW-0133">Cell shape</keyword>
<dbReference type="PROSITE" id="PS51318">
    <property type="entry name" value="TAT"/>
    <property type="match status" value="1"/>
</dbReference>
<proteinExistence type="inferred from homology"/>
<evidence type="ECO:0000256" key="3">
    <source>
        <dbReference type="ARBA" id="ARBA00022676"/>
    </source>
</evidence>
<dbReference type="InterPro" id="IPR006311">
    <property type="entry name" value="TAT_signal"/>
</dbReference>
<dbReference type="AlphaFoldDB" id="A0A2W2B7I2"/>
<dbReference type="Pfam" id="PF03734">
    <property type="entry name" value="YkuD"/>
    <property type="match status" value="1"/>
</dbReference>
<dbReference type="GO" id="GO:0016757">
    <property type="term" value="F:glycosyltransferase activity"/>
    <property type="evidence" value="ECO:0007669"/>
    <property type="project" value="UniProtKB-KW"/>
</dbReference>
<protein>
    <submittedName>
        <fullName evidence="12">L,D-transpeptidase</fullName>
    </submittedName>
</protein>
<keyword evidence="5" id="KW-0378">Hydrolase</keyword>
<dbReference type="GO" id="GO:0008360">
    <property type="term" value="P:regulation of cell shape"/>
    <property type="evidence" value="ECO:0007669"/>
    <property type="project" value="UniProtKB-UniRule"/>
</dbReference>
<keyword evidence="8 9" id="KW-0961">Cell wall biogenesis/degradation</keyword>
<gene>
    <name evidence="12" type="ORF">DK847_15350</name>
</gene>
<evidence type="ECO:0000256" key="7">
    <source>
        <dbReference type="ARBA" id="ARBA00022984"/>
    </source>
</evidence>
<accession>A0A2W2B7I2</accession>
<dbReference type="EMBL" id="QKVK01000007">
    <property type="protein sequence ID" value="PZF76018.1"/>
    <property type="molecule type" value="Genomic_DNA"/>
</dbReference>
<evidence type="ECO:0000256" key="5">
    <source>
        <dbReference type="ARBA" id="ARBA00022801"/>
    </source>
</evidence>
<evidence type="ECO:0000256" key="4">
    <source>
        <dbReference type="ARBA" id="ARBA00022679"/>
    </source>
</evidence>
<dbReference type="PROSITE" id="PS52029">
    <property type="entry name" value="LD_TPASE"/>
    <property type="match status" value="1"/>
</dbReference>
<feature type="signal peptide" evidence="10">
    <location>
        <begin position="1"/>
        <end position="22"/>
    </location>
</feature>
<dbReference type="GO" id="GO:0071555">
    <property type="term" value="P:cell wall organization"/>
    <property type="evidence" value="ECO:0007669"/>
    <property type="project" value="UniProtKB-UniRule"/>
</dbReference>
<dbReference type="GO" id="GO:0071972">
    <property type="term" value="F:peptidoglycan L,D-transpeptidase activity"/>
    <property type="evidence" value="ECO:0007669"/>
    <property type="project" value="TreeGrafter"/>
</dbReference>
<name>A0A2W2B7I2_9HYPH</name>
<dbReference type="Gene3D" id="2.40.440.10">
    <property type="entry name" value="L,D-transpeptidase catalytic domain-like"/>
    <property type="match status" value="1"/>
</dbReference>
<comment type="similarity">
    <text evidence="2">Belongs to the YkuD family.</text>
</comment>
<keyword evidence="3" id="KW-0328">Glycosyltransferase</keyword>